<reference evidence="1" key="1">
    <citation type="submission" date="2021-09" db="EMBL/GenBank/DDBJ databases">
        <authorList>
            <consortium name="AG Swart"/>
            <person name="Singh M."/>
            <person name="Singh A."/>
            <person name="Seah K."/>
            <person name="Emmerich C."/>
        </authorList>
    </citation>
    <scope>NUCLEOTIDE SEQUENCE</scope>
    <source>
        <strain evidence="1">ATCC30299</strain>
    </source>
</reference>
<organism evidence="1 2">
    <name type="scientific">Blepharisma stoltei</name>
    <dbReference type="NCBI Taxonomy" id="1481888"/>
    <lineage>
        <taxon>Eukaryota</taxon>
        <taxon>Sar</taxon>
        <taxon>Alveolata</taxon>
        <taxon>Ciliophora</taxon>
        <taxon>Postciliodesmatophora</taxon>
        <taxon>Heterotrichea</taxon>
        <taxon>Heterotrichida</taxon>
        <taxon>Blepharismidae</taxon>
        <taxon>Blepharisma</taxon>
    </lineage>
</organism>
<gene>
    <name evidence="1" type="ORF">BSTOLATCC_MIC40691</name>
</gene>
<evidence type="ECO:0000313" key="1">
    <source>
        <dbReference type="EMBL" id="CAG9326260.1"/>
    </source>
</evidence>
<dbReference type="PANTHER" id="PTHR15907">
    <property type="entry name" value="DUF614 FAMILY PROTEIN-RELATED"/>
    <property type="match status" value="1"/>
</dbReference>
<dbReference type="NCBIfam" id="TIGR01571">
    <property type="entry name" value="A_thal_Cys_rich"/>
    <property type="match status" value="1"/>
</dbReference>
<evidence type="ECO:0000313" key="2">
    <source>
        <dbReference type="Proteomes" id="UP001162131"/>
    </source>
</evidence>
<dbReference type="AlphaFoldDB" id="A0AAU9JJ32"/>
<dbReference type="Proteomes" id="UP001162131">
    <property type="component" value="Unassembled WGS sequence"/>
</dbReference>
<proteinExistence type="predicted"/>
<sequence>MNDFEEALFSCNKTPGLFCALVLFSCVGSPCCVQGRLVSRVCKSNFALHCFLPCGLGCIGAAYNRGRLREKYSMRTAYLSDCFVHLCCTICAVNQEFLEVHRRQGSSILDGRPSFRPKKYSFTPEAPIFQGVY</sequence>
<dbReference type="EMBL" id="CAJZBQ010000040">
    <property type="protein sequence ID" value="CAG9326260.1"/>
    <property type="molecule type" value="Genomic_DNA"/>
</dbReference>
<dbReference type="InterPro" id="IPR006461">
    <property type="entry name" value="PLAC_motif_containing"/>
</dbReference>
<evidence type="ECO:0008006" key="3">
    <source>
        <dbReference type="Google" id="ProtNLM"/>
    </source>
</evidence>
<protein>
    <recommendedName>
        <fullName evidence="3">PLAC8 family protein</fullName>
    </recommendedName>
</protein>
<keyword evidence="2" id="KW-1185">Reference proteome</keyword>
<accession>A0AAU9JJ32</accession>
<comment type="caution">
    <text evidence="1">The sequence shown here is derived from an EMBL/GenBank/DDBJ whole genome shotgun (WGS) entry which is preliminary data.</text>
</comment>
<name>A0AAU9JJ32_9CILI</name>
<dbReference type="Pfam" id="PF04749">
    <property type="entry name" value="PLAC8"/>
    <property type="match status" value="1"/>
</dbReference>